<dbReference type="Gene3D" id="3.90.245.10">
    <property type="entry name" value="Ribonucleoside hydrolase-like"/>
    <property type="match status" value="1"/>
</dbReference>
<dbReference type="AlphaFoldDB" id="X0TD33"/>
<sequence length="131" mass="13672">MNRIVIDTDPGVDDAHAIMMAFSHPEAQIEAITTVAGGASLERATANTCTILDVLEQDVPVYVGCNRALLTHTPDASFVMGKDGLGDSGYPPSKRKVADEHAVHALVRLANASPGELALITIGPLTNLALA</sequence>
<proteinExistence type="predicted"/>
<accession>X0TD33</accession>
<reference evidence="2" key="1">
    <citation type="journal article" date="2014" name="Front. Microbiol.">
        <title>High frequency of phylogenetically diverse reductive dehalogenase-homologous genes in deep subseafloor sedimentary metagenomes.</title>
        <authorList>
            <person name="Kawai M."/>
            <person name="Futagami T."/>
            <person name="Toyoda A."/>
            <person name="Takaki Y."/>
            <person name="Nishi S."/>
            <person name="Hori S."/>
            <person name="Arai W."/>
            <person name="Tsubouchi T."/>
            <person name="Morono Y."/>
            <person name="Uchiyama I."/>
            <person name="Ito T."/>
            <person name="Fujiyama A."/>
            <person name="Inagaki F."/>
            <person name="Takami H."/>
        </authorList>
    </citation>
    <scope>NUCLEOTIDE SEQUENCE</scope>
    <source>
        <strain evidence="2">Expedition CK06-06</strain>
    </source>
</reference>
<protein>
    <recommendedName>
        <fullName evidence="1">Inosine/uridine-preferring nucleoside hydrolase domain-containing protein</fullName>
    </recommendedName>
</protein>
<evidence type="ECO:0000259" key="1">
    <source>
        <dbReference type="Pfam" id="PF01156"/>
    </source>
</evidence>
<organism evidence="2">
    <name type="scientific">marine sediment metagenome</name>
    <dbReference type="NCBI Taxonomy" id="412755"/>
    <lineage>
        <taxon>unclassified sequences</taxon>
        <taxon>metagenomes</taxon>
        <taxon>ecological metagenomes</taxon>
    </lineage>
</organism>
<name>X0TD33_9ZZZZ</name>
<dbReference type="InterPro" id="IPR001910">
    <property type="entry name" value="Inosine/uridine_hydrolase_dom"/>
</dbReference>
<dbReference type="InterPro" id="IPR036452">
    <property type="entry name" value="Ribo_hydro-like"/>
</dbReference>
<feature type="domain" description="Inosine/uridine-preferring nucleoside hydrolase" evidence="1">
    <location>
        <begin position="4"/>
        <end position="131"/>
    </location>
</feature>
<dbReference type="PANTHER" id="PTHR46190">
    <property type="entry name" value="SI:CH211-201H21.5-RELATED"/>
    <property type="match status" value="1"/>
</dbReference>
<dbReference type="PANTHER" id="PTHR46190:SF1">
    <property type="entry name" value="SI:CH211-201H21.5"/>
    <property type="match status" value="1"/>
</dbReference>
<dbReference type="Pfam" id="PF01156">
    <property type="entry name" value="IU_nuc_hydro"/>
    <property type="match status" value="1"/>
</dbReference>
<comment type="caution">
    <text evidence="2">The sequence shown here is derived from an EMBL/GenBank/DDBJ whole genome shotgun (WGS) entry which is preliminary data.</text>
</comment>
<feature type="non-terminal residue" evidence="2">
    <location>
        <position position="131"/>
    </location>
</feature>
<dbReference type="GO" id="GO:0016799">
    <property type="term" value="F:hydrolase activity, hydrolyzing N-glycosyl compounds"/>
    <property type="evidence" value="ECO:0007669"/>
    <property type="project" value="InterPro"/>
</dbReference>
<dbReference type="SUPFAM" id="SSF53590">
    <property type="entry name" value="Nucleoside hydrolase"/>
    <property type="match status" value="1"/>
</dbReference>
<evidence type="ECO:0000313" key="2">
    <source>
        <dbReference type="EMBL" id="GAF86097.1"/>
    </source>
</evidence>
<dbReference type="InterPro" id="IPR052775">
    <property type="entry name" value="IUN_hydrolase"/>
</dbReference>
<dbReference type="EMBL" id="BARS01017542">
    <property type="protein sequence ID" value="GAF86097.1"/>
    <property type="molecule type" value="Genomic_DNA"/>
</dbReference>
<gene>
    <name evidence="2" type="ORF">S01H1_28681</name>
</gene>